<feature type="region of interest" description="Disordered" evidence="1">
    <location>
        <begin position="596"/>
        <end position="637"/>
    </location>
</feature>
<dbReference type="Proteomes" id="UP001176517">
    <property type="component" value="Unassembled WGS sequence"/>
</dbReference>
<feature type="region of interest" description="Disordered" evidence="1">
    <location>
        <begin position="218"/>
        <end position="295"/>
    </location>
</feature>
<feature type="compositionally biased region" description="Basic and acidic residues" evidence="1">
    <location>
        <begin position="24"/>
        <end position="41"/>
    </location>
</feature>
<feature type="compositionally biased region" description="Low complexity" evidence="1">
    <location>
        <begin position="605"/>
        <end position="631"/>
    </location>
</feature>
<comment type="caution">
    <text evidence="2">The sequence shown here is derived from an EMBL/GenBank/DDBJ whole genome shotgun (WGS) entry which is preliminary data.</text>
</comment>
<reference evidence="2" key="1">
    <citation type="journal article" date="2023" name="PhytoFront">
        <title>Draft Genome Resources of Seven Strains of Tilletia horrida, Causal Agent of Kernel Smut of Rice.</title>
        <authorList>
            <person name="Khanal S."/>
            <person name="Antony Babu S."/>
            <person name="Zhou X.G."/>
        </authorList>
    </citation>
    <scope>NUCLEOTIDE SEQUENCE</scope>
    <source>
        <strain evidence="2">TX6</strain>
    </source>
</reference>
<sequence>MTMEDEQVADAAPTRPATPANGTKRKEPEGTPRKDRDETARRQALLEAQEMPPPSAPASTRRRSMRIEQGGIAPASGRQQVVSGVGRTSQDGEFITSSQTQVTETSPCPANAPIASGEVPLPTPANTESGRSGPANNIVVLQRRIKAGLAQRRRKEEAVADFFESLTSGLQQIDGVNALDSVQVHTIGILLTAATKVAFAAPGQTVFPPSILQSIKLWDPSKAPSPPETSIPSAQEPQTPRGTGTAASSWAAKAAAPAQSPTKKSGLPPLAPYAGYRTQGGTKGDAAKFASSGGSKDERTFIRVPTTSTWAKEDPFEVRLQLEALLAKSCAPTSLSIGRVKSVQSGFSFTPGELCSAQDFQPYHLAIQKHFEANVVEGPSAHQRFVLRGIPAKLVSGGIAKTVTPALVQQQLAKACPSAVLALPPRIITPERTGSTTPLWLLTISSGSFETRSRSPYPGSIALFDRDCSLRPYRSNNASRHCGRCLSWHHSTTKCRALASVCAHCGLNGHSAAEHTCAHCTAEQPQSCVPECFHCKGPATTGHPGCRARPIWDSRVNAVIVPEGERLLRLQNRGRAERKLQIGKVRAAKVVTLAARSPEQAPSGPTSTINSVPTSSSTTTTPTSSASGPRSNALGAN</sequence>
<protein>
    <submittedName>
        <fullName evidence="2">Uncharacterized protein</fullName>
    </submittedName>
</protein>
<dbReference type="AlphaFoldDB" id="A0AAN6JSE3"/>
<feature type="compositionally biased region" description="Polar residues" evidence="1">
    <location>
        <begin position="77"/>
        <end position="108"/>
    </location>
</feature>
<evidence type="ECO:0000313" key="2">
    <source>
        <dbReference type="EMBL" id="KAK0552961.1"/>
    </source>
</evidence>
<proteinExistence type="predicted"/>
<evidence type="ECO:0000256" key="1">
    <source>
        <dbReference type="SAM" id="MobiDB-lite"/>
    </source>
</evidence>
<feature type="region of interest" description="Disordered" evidence="1">
    <location>
        <begin position="1"/>
        <end position="134"/>
    </location>
</feature>
<keyword evidence="3" id="KW-1185">Reference proteome</keyword>
<gene>
    <name evidence="2" type="ORF">OC846_002684</name>
</gene>
<feature type="compositionally biased region" description="Polar residues" evidence="1">
    <location>
        <begin position="230"/>
        <end position="242"/>
    </location>
</feature>
<feature type="compositionally biased region" description="Low complexity" evidence="1">
    <location>
        <begin position="9"/>
        <end position="22"/>
    </location>
</feature>
<dbReference type="EMBL" id="JAPDMZ010000056">
    <property type="protein sequence ID" value="KAK0552961.1"/>
    <property type="molecule type" value="Genomic_DNA"/>
</dbReference>
<accession>A0AAN6JSE3</accession>
<name>A0AAN6JSE3_9BASI</name>
<evidence type="ECO:0000313" key="3">
    <source>
        <dbReference type="Proteomes" id="UP001176517"/>
    </source>
</evidence>
<feature type="compositionally biased region" description="Low complexity" evidence="1">
    <location>
        <begin position="245"/>
        <end position="265"/>
    </location>
</feature>
<organism evidence="2 3">
    <name type="scientific">Tilletia horrida</name>
    <dbReference type="NCBI Taxonomy" id="155126"/>
    <lineage>
        <taxon>Eukaryota</taxon>
        <taxon>Fungi</taxon>
        <taxon>Dikarya</taxon>
        <taxon>Basidiomycota</taxon>
        <taxon>Ustilaginomycotina</taxon>
        <taxon>Exobasidiomycetes</taxon>
        <taxon>Tilletiales</taxon>
        <taxon>Tilletiaceae</taxon>
        <taxon>Tilletia</taxon>
    </lineage>
</organism>